<reference evidence="1" key="1">
    <citation type="journal article" date="2014" name="Int. J. Syst. Evol. Microbiol.">
        <title>Complete genome sequence of Corynebacterium casei LMG S-19264T (=DSM 44701T), isolated from a smear-ripened cheese.</title>
        <authorList>
            <consortium name="US DOE Joint Genome Institute (JGI-PGF)"/>
            <person name="Walter F."/>
            <person name="Albersmeier A."/>
            <person name="Kalinowski J."/>
            <person name="Ruckert C."/>
        </authorList>
    </citation>
    <scope>NUCLEOTIDE SEQUENCE</scope>
    <source>
        <strain evidence="1">CGMCC 4.7110</strain>
    </source>
</reference>
<keyword evidence="2" id="KW-1185">Reference proteome</keyword>
<evidence type="ECO:0000313" key="1">
    <source>
        <dbReference type="EMBL" id="GGN47808.1"/>
    </source>
</evidence>
<evidence type="ECO:0000313" key="2">
    <source>
        <dbReference type="Proteomes" id="UP000653411"/>
    </source>
</evidence>
<accession>A0A917XPQ5</accession>
<dbReference type="RefSeq" id="WP_189269852.1">
    <property type="nucleotide sequence ID" value="NZ_BMML01000107.1"/>
</dbReference>
<sequence>MAYATAEQFRLFIRHSEPFTDEETAQAEFLLDLAGACIEEETGQPLEESTDTVILDGNGARKLVLPKWPVTAVSSVTVLHDLDDDEVLTFGADHDYTWSASGTLTRRCACWPKGERNIEAVVTAGLATLPMSLTRVALRLCVGPWSNPNNLASESLGDLSRSYNTATDLGMELSSSDRKLVAVYTARTQG</sequence>
<dbReference type="EMBL" id="BMML01000107">
    <property type="protein sequence ID" value="GGN47808.1"/>
    <property type="molecule type" value="Genomic_DNA"/>
</dbReference>
<dbReference type="AlphaFoldDB" id="A0A917XPQ5"/>
<protein>
    <submittedName>
        <fullName evidence="1">Uncharacterized protein</fullName>
    </submittedName>
</protein>
<gene>
    <name evidence="1" type="ORF">GCM10011578_101600</name>
</gene>
<name>A0A917XPQ5_9ACTN</name>
<dbReference type="Proteomes" id="UP000653411">
    <property type="component" value="Unassembled WGS sequence"/>
</dbReference>
<reference evidence="1" key="2">
    <citation type="submission" date="2020-09" db="EMBL/GenBank/DDBJ databases">
        <authorList>
            <person name="Sun Q."/>
            <person name="Zhou Y."/>
        </authorList>
    </citation>
    <scope>NUCLEOTIDE SEQUENCE</scope>
    <source>
        <strain evidence="1">CGMCC 4.7110</strain>
    </source>
</reference>
<comment type="caution">
    <text evidence="1">The sequence shown here is derived from an EMBL/GenBank/DDBJ whole genome shotgun (WGS) entry which is preliminary data.</text>
</comment>
<proteinExistence type="predicted"/>
<organism evidence="1 2">
    <name type="scientific">Streptomyces fuscichromogenes</name>
    <dbReference type="NCBI Taxonomy" id="1324013"/>
    <lineage>
        <taxon>Bacteria</taxon>
        <taxon>Bacillati</taxon>
        <taxon>Actinomycetota</taxon>
        <taxon>Actinomycetes</taxon>
        <taxon>Kitasatosporales</taxon>
        <taxon>Streptomycetaceae</taxon>
        <taxon>Streptomyces</taxon>
    </lineage>
</organism>